<protein>
    <recommendedName>
        <fullName evidence="1">AtuA-like ferredoxin-fold domain-containing protein</fullName>
    </recommendedName>
</protein>
<reference evidence="2 3" key="1">
    <citation type="journal article" date="2014" name="BMC Genomics">
        <title>Comparison of environmental and isolate Sulfobacillus genomes reveals diverse carbon, sulfur, nitrogen, and hydrogen metabolisms.</title>
        <authorList>
            <person name="Justice N.B."/>
            <person name="Norman A."/>
            <person name="Brown C.T."/>
            <person name="Singh A."/>
            <person name="Thomas B.C."/>
            <person name="Banfield J.F."/>
        </authorList>
    </citation>
    <scope>NUCLEOTIDE SEQUENCE [LARGE SCALE GENOMIC DNA]</scope>
    <source>
        <strain evidence="2">AMDSBA3</strain>
    </source>
</reference>
<gene>
    <name evidence="2" type="ORF">C7B45_01170</name>
</gene>
<dbReference type="PANTHER" id="PTHR47708">
    <property type="match status" value="1"/>
</dbReference>
<evidence type="ECO:0000313" key="2">
    <source>
        <dbReference type="EMBL" id="PSR23925.1"/>
    </source>
</evidence>
<feature type="domain" description="AtuA-like ferredoxin-fold" evidence="1">
    <location>
        <begin position="3"/>
        <end position="102"/>
    </location>
</feature>
<proteinExistence type="predicted"/>
<name>A0A2T2WNU8_9FIRM</name>
<evidence type="ECO:0000313" key="3">
    <source>
        <dbReference type="Proteomes" id="UP000241848"/>
    </source>
</evidence>
<organism evidence="2 3">
    <name type="scientific">Sulfobacillus acidophilus</name>
    <dbReference type="NCBI Taxonomy" id="53633"/>
    <lineage>
        <taxon>Bacteria</taxon>
        <taxon>Bacillati</taxon>
        <taxon>Bacillota</taxon>
        <taxon>Clostridia</taxon>
        <taxon>Eubacteriales</taxon>
        <taxon>Clostridiales Family XVII. Incertae Sedis</taxon>
        <taxon>Sulfobacillus</taxon>
    </lineage>
</organism>
<sequence length="118" mass="13060">MRVSLREVAYTRSGDKSDTSNVGVVPYRPDDLAWLERELTVDRVREAFSGLVVGDIRRYVLPGIHALNFVMEHALGGGVSRSLNLDAHGKSWGNLMLSMEVEAPQGWSPAWPEVSAHD</sequence>
<dbReference type="Proteomes" id="UP000241848">
    <property type="component" value="Unassembled WGS sequence"/>
</dbReference>
<dbReference type="PANTHER" id="PTHR47708:SF2">
    <property type="entry name" value="SI:CH73-132F6.5"/>
    <property type="match status" value="1"/>
</dbReference>
<dbReference type="Pfam" id="PF23544">
    <property type="entry name" value="AtuA_ferredoxin"/>
    <property type="match status" value="1"/>
</dbReference>
<comment type="caution">
    <text evidence="2">The sequence shown here is derived from an EMBL/GenBank/DDBJ whole genome shotgun (WGS) entry which is preliminary data.</text>
</comment>
<dbReference type="InterPro" id="IPR056362">
    <property type="entry name" value="AtuA-like_ferredoxin_dom"/>
</dbReference>
<accession>A0A2T2WNU8</accession>
<dbReference type="AlphaFoldDB" id="A0A2T2WNU8"/>
<evidence type="ECO:0000259" key="1">
    <source>
        <dbReference type="Pfam" id="PF23544"/>
    </source>
</evidence>
<dbReference type="EMBL" id="PXYV01000002">
    <property type="protein sequence ID" value="PSR23925.1"/>
    <property type="molecule type" value="Genomic_DNA"/>
</dbReference>